<dbReference type="EMBL" id="UOEW01000150">
    <property type="protein sequence ID" value="VAW36766.1"/>
    <property type="molecule type" value="Genomic_DNA"/>
</dbReference>
<dbReference type="EMBL" id="UOEW01000071">
    <property type="protein sequence ID" value="VAW34522.1"/>
    <property type="molecule type" value="Genomic_DNA"/>
</dbReference>
<dbReference type="InterPro" id="IPR029069">
    <property type="entry name" value="HotDog_dom_sf"/>
</dbReference>
<dbReference type="EC" id="4.2.1.59" evidence="3"/>
<organism evidence="3">
    <name type="scientific">hydrothermal vent metagenome</name>
    <dbReference type="NCBI Taxonomy" id="652676"/>
    <lineage>
        <taxon>unclassified sequences</taxon>
        <taxon>metagenomes</taxon>
        <taxon>ecological metagenomes</taxon>
    </lineage>
</organism>
<feature type="non-terminal residue" evidence="3">
    <location>
        <position position="1"/>
    </location>
</feature>
<evidence type="ECO:0000256" key="1">
    <source>
        <dbReference type="ARBA" id="ARBA00023239"/>
    </source>
</evidence>
<keyword evidence="1 3" id="KW-0456">Lyase</keyword>
<proteinExistence type="predicted"/>
<evidence type="ECO:0000313" key="3">
    <source>
        <dbReference type="EMBL" id="VAW36766.1"/>
    </source>
</evidence>
<dbReference type="Pfam" id="PF07977">
    <property type="entry name" value="FabA"/>
    <property type="match status" value="1"/>
</dbReference>
<accession>A0A3B0VX06</accession>
<dbReference type="PANTHER" id="PTHR30272">
    <property type="entry name" value="3-HYDROXYACYL-[ACYL-CARRIER-PROTEIN] DEHYDRATASE"/>
    <property type="match status" value="1"/>
</dbReference>
<dbReference type="Gene3D" id="3.10.129.10">
    <property type="entry name" value="Hotdog Thioesterase"/>
    <property type="match status" value="1"/>
</dbReference>
<evidence type="ECO:0000313" key="2">
    <source>
        <dbReference type="EMBL" id="VAW34522.1"/>
    </source>
</evidence>
<dbReference type="PANTHER" id="PTHR30272:SF1">
    <property type="entry name" value="3-HYDROXYACYL-[ACYL-CARRIER-PROTEIN] DEHYDRATASE"/>
    <property type="match status" value="1"/>
</dbReference>
<dbReference type="AlphaFoldDB" id="A0A3B0VX06"/>
<reference evidence="3" key="1">
    <citation type="submission" date="2018-06" db="EMBL/GenBank/DDBJ databases">
        <authorList>
            <person name="Zhirakovskaya E."/>
        </authorList>
    </citation>
    <scope>NUCLEOTIDE SEQUENCE</scope>
</reference>
<sequence length="63" mass="7151">DDIFYLVKVDKAKFMQTVVPGDQLHLHVSIKRKMRNMVKYVCQATVDGKVVAKAELLCASKNK</sequence>
<dbReference type="GO" id="GO:0019171">
    <property type="term" value="F:(3R)-hydroxyacyl-[acyl-carrier-protein] dehydratase activity"/>
    <property type="evidence" value="ECO:0007669"/>
    <property type="project" value="UniProtKB-EC"/>
</dbReference>
<dbReference type="InterPro" id="IPR013114">
    <property type="entry name" value="FabA_FabZ"/>
</dbReference>
<dbReference type="SUPFAM" id="SSF54637">
    <property type="entry name" value="Thioesterase/thiol ester dehydrase-isomerase"/>
    <property type="match status" value="1"/>
</dbReference>
<protein>
    <submittedName>
        <fullName evidence="3">3-hydroxyacyl-[acyl-carrier-protein] dehydratase, FabZ form</fullName>
        <ecNumber evidence="3">4.2.1.59</ecNumber>
    </submittedName>
</protein>
<gene>
    <name evidence="3" type="ORF">MNBD_GAMMA01-2079</name>
    <name evidence="2" type="ORF">MNBD_GAMMA01-452</name>
</gene>
<name>A0A3B0VX06_9ZZZZ</name>